<dbReference type="Proteomes" id="UP001221302">
    <property type="component" value="Unassembled WGS sequence"/>
</dbReference>
<proteinExistence type="predicted"/>
<keyword evidence="3" id="KW-1185">Reference proteome</keyword>
<protein>
    <recommendedName>
        <fullName evidence="4">Lipoprotein</fullName>
    </recommendedName>
</protein>
<keyword evidence="1" id="KW-0812">Transmembrane</keyword>
<keyword evidence="1" id="KW-1133">Transmembrane helix</keyword>
<reference evidence="2" key="1">
    <citation type="submission" date="2023-03" db="EMBL/GenBank/DDBJ databases">
        <title>Stygiobacter electus gen. nov., sp. nov., facultatively anaerobic thermotolerant bacterium of the class Ignavibacteria from a well of Yessentuki mineral water deposit.</title>
        <authorList>
            <person name="Podosokorskaya O.A."/>
            <person name="Elcheninov A.G."/>
            <person name="Petrova N.F."/>
            <person name="Zavarzina D.G."/>
            <person name="Kublanov I.V."/>
            <person name="Merkel A.Y."/>
        </authorList>
    </citation>
    <scope>NUCLEOTIDE SEQUENCE</scope>
    <source>
        <strain evidence="2">09-Me</strain>
    </source>
</reference>
<evidence type="ECO:0000313" key="2">
    <source>
        <dbReference type="EMBL" id="MDF1613042.1"/>
    </source>
</evidence>
<evidence type="ECO:0000313" key="3">
    <source>
        <dbReference type="Proteomes" id="UP001221302"/>
    </source>
</evidence>
<evidence type="ECO:0000256" key="1">
    <source>
        <dbReference type="SAM" id="Phobius"/>
    </source>
</evidence>
<dbReference type="EMBL" id="JARGDL010000024">
    <property type="protein sequence ID" value="MDF1613042.1"/>
    <property type="molecule type" value="Genomic_DNA"/>
</dbReference>
<evidence type="ECO:0008006" key="4">
    <source>
        <dbReference type="Google" id="ProtNLM"/>
    </source>
</evidence>
<dbReference type="PROSITE" id="PS51257">
    <property type="entry name" value="PROKAR_LIPOPROTEIN"/>
    <property type="match status" value="1"/>
</dbReference>
<keyword evidence="1" id="KW-0472">Membrane</keyword>
<accession>A0AAE3P3D6</accession>
<feature type="transmembrane region" description="Helical" evidence="1">
    <location>
        <begin position="33"/>
        <end position="51"/>
    </location>
</feature>
<sequence>MKKYFLFVLIIFISTSCMPGSYVSKSPAGFFTGIWHGWIAPISLIAGYFNHSIRIYEVNNSGWWYDLGFYIAIIGGFGSFSLLRKKKKD</sequence>
<dbReference type="RefSeq" id="WP_321536813.1">
    <property type="nucleotide sequence ID" value="NZ_JARGDL010000024.1"/>
</dbReference>
<name>A0AAE3P3D6_9BACT</name>
<feature type="transmembrane region" description="Helical" evidence="1">
    <location>
        <begin position="63"/>
        <end position="83"/>
    </location>
</feature>
<dbReference type="AlphaFoldDB" id="A0AAE3P3D6"/>
<gene>
    <name evidence="2" type="ORF">P0M35_12830</name>
</gene>
<comment type="caution">
    <text evidence="2">The sequence shown here is derived from an EMBL/GenBank/DDBJ whole genome shotgun (WGS) entry which is preliminary data.</text>
</comment>
<organism evidence="2 3">
    <name type="scientific">Stygiobacter electus</name>
    <dbReference type="NCBI Taxonomy" id="3032292"/>
    <lineage>
        <taxon>Bacteria</taxon>
        <taxon>Pseudomonadati</taxon>
        <taxon>Ignavibacteriota</taxon>
        <taxon>Ignavibacteria</taxon>
        <taxon>Ignavibacteriales</taxon>
        <taxon>Melioribacteraceae</taxon>
        <taxon>Stygiobacter</taxon>
    </lineage>
</organism>